<dbReference type="RefSeq" id="WP_011998324.1">
    <property type="nucleotide sequence ID" value="NC_009776.1"/>
</dbReference>
<dbReference type="GO" id="GO:0016740">
    <property type="term" value="F:transferase activity"/>
    <property type="evidence" value="ECO:0007669"/>
    <property type="project" value="UniProtKB-KW"/>
</dbReference>
<dbReference type="InterPro" id="IPR005908">
    <property type="entry name" value="G1P_thy_trans_l"/>
</dbReference>
<dbReference type="PANTHER" id="PTHR42883">
    <property type="entry name" value="GLUCOSE-1-PHOSPHATE THYMIDYLTRANSFERASE"/>
    <property type="match status" value="1"/>
</dbReference>
<dbReference type="InterPro" id="IPR005835">
    <property type="entry name" value="NTP_transferase_dom"/>
</dbReference>
<dbReference type="SUPFAM" id="SSF53448">
    <property type="entry name" value="Nucleotide-diphospho-sugar transferases"/>
    <property type="match status" value="1"/>
</dbReference>
<dbReference type="KEGG" id="iho:Igni_0289"/>
<keyword evidence="2" id="KW-0808">Transferase</keyword>
<dbReference type="InterPro" id="IPR029044">
    <property type="entry name" value="Nucleotide-diphossugar_trans"/>
</dbReference>
<gene>
    <name evidence="2" type="ordered locus">Igni_0289</name>
</gene>
<dbReference type="HOGENOM" id="CLU_029499_0_1_2"/>
<evidence type="ECO:0000313" key="2">
    <source>
        <dbReference type="EMBL" id="ABU81472.1"/>
    </source>
</evidence>
<evidence type="ECO:0000313" key="3">
    <source>
        <dbReference type="Proteomes" id="UP000000262"/>
    </source>
</evidence>
<dbReference type="PANTHER" id="PTHR42883:SF2">
    <property type="entry name" value="THYMIDYLYLTRANSFERASE"/>
    <property type="match status" value="1"/>
</dbReference>
<dbReference type="CDD" id="cd04189">
    <property type="entry name" value="G1P_TT_long"/>
    <property type="match status" value="1"/>
</dbReference>
<organism evidence="2 3">
    <name type="scientific">Ignicoccus hospitalis (strain KIN4/I / DSM 18386 / JCM 14125)</name>
    <dbReference type="NCBI Taxonomy" id="453591"/>
    <lineage>
        <taxon>Archaea</taxon>
        <taxon>Thermoproteota</taxon>
        <taxon>Thermoprotei</taxon>
        <taxon>Desulfurococcales</taxon>
        <taxon>Desulfurococcaceae</taxon>
        <taxon>Ignicoccus</taxon>
    </lineage>
</organism>
<dbReference type="eggNOG" id="arCOG00667">
    <property type="taxonomic scope" value="Archaea"/>
</dbReference>
<keyword evidence="3" id="KW-1185">Reference proteome</keyword>
<proteinExistence type="predicted"/>
<dbReference type="Proteomes" id="UP000000262">
    <property type="component" value="Chromosome"/>
</dbReference>
<dbReference type="STRING" id="453591.Igni_0289"/>
<dbReference type="PhylomeDB" id="A8A970"/>
<dbReference type="EMBL" id="CP000816">
    <property type="protein sequence ID" value="ABU81472.1"/>
    <property type="molecule type" value="Genomic_DNA"/>
</dbReference>
<evidence type="ECO:0000259" key="1">
    <source>
        <dbReference type="Pfam" id="PF00483"/>
    </source>
</evidence>
<accession>A8A970</accession>
<feature type="domain" description="Nucleotidyl transferase" evidence="1">
    <location>
        <begin position="3"/>
        <end position="237"/>
    </location>
</feature>
<dbReference type="Gene3D" id="3.90.550.10">
    <property type="entry name" value="Spore Coat Polysaccharide Biosynthesis Protein SpsA, Chain A"/>
    <property type="match status" value="1"/>
</dbReference>
<reference evidence="2 3" key="1">
    <citation type="journal article" date="2008" name="Genome Biol.">
        <title>A genomic analysis of the archaeal system Ignicoccus hospitalis-Nanoarchaeum equitans.</title>
        <authorList>
            <person name="Podar M."/>
            <person name="Anderson I."/>
            <person name="Makarova K.S."/>
            <person name="Elkins J.G."/>
            <person name="Ivanova N."/>
            <person name="Wall M.A."/>
            <person name="Lykidis A."/>
            <person name="Mavromatis K."/>
            <person name="Sun H."/>
            <person name="Hudson M.E."/>
            <person name="Chen W."/>
            <person name="Deciu C."/>
            <person name="Hutchison D."/>
            <person name="Eads J.R."/>
            <person name="Anderson A."/>
            <person name="Fernandes F."/>
            <person name="Szeto E."/>
            <person name="Lapidus A."/>
            <person name="Kyrpides N.C."/>
            <person name="Saier M.H.Jr."/>
            <person name="Richardson P.M."/>
            <person name="Rachel R."/>
            <person name="Huber H."/>
            <person name="Eisen J.A."/>
            <person name="Koonin E.V."/>
            <person name="Keller M."/>
            <person name="Stetter K.O."/>
        </authorList>
    </citation>
    <scope>NUCLEOTIDE SEQUENCE [LARGE SCALE GENOMIC DNA]</scope>
    <source>
        <strain evidence="3">KIN4/I / DSM 18386 / JCM 14125</strain>
    </source>
</reference>
<dbReference type="OrthoDB" id="15372at2157"/>
<dbReference type="AlphaFoldDB" id="A8A970"/>
<dbReference type="GeneID" id="5561927"/>
<sequence length="355" mass="38913">MEGIILAAGKGSRLRPLTLTVPKPLIPVAGKPLVQYGIEQLRGVGVERAVVVVGWLGELFKEVLGDGSALGMRFEYVLQPKRLGVAHAIHTAIVNANVRSPFLVYFGDNVFDDEWVKKFNSVDEEFDAFVVLAKVEDPRRFGVPVIESGRIVKFVEKPERPPSNYALTGLYAFRDPEQYESCFSELKPSWRGEYEITDLLNCYIRRGYDVKYAVVEGWWKDTGVPEDLIEAMKFILEKKLIHKVEGSVEGEVVGKVYVARGATVEGRLVGPAYVGPGAEVRGSAGPFVDVEEGSVAEGSFVESLILKGSKVLMRGGATLKRSVVGDYSNIEVDAPVSLEDALFASESALKVGRLD</sequence>
<dbReference type="Pfam" id="PF00483">
    <property type="entry name" value="NTP_transferase"/>
    <property type="match status" value="1"/>
</dbReference>
<protein>
    <submittedName>
        <fullName evidence="2">Nucleotidyl transferase</fullName>
    </submittedName>
</protein>
<name>A8A970_IGNH4</name>